<dbReference type="SMART" id="SM00014">
    <property type="entry name" value="acidPPc"/>
    <property type="match status" value="1"/>
</dbReference>
<keyword evidence="7" id="KW-1133">Transmembrane helix</keyword>
<keyword evidence="4 5" id="KW-0862">Zinc</keyword>
<dbReference type="InterPro" id="IPR036855">
    <property type="entry name" value="Znf_CCCH_sf"/>
</dbReference>
<dbReference type="Gene3D" id="1.20.144.10">
    <property type="entry name" value="Phosphatidic acid phosphatase type 2/haloperoxidase"/>
    <property type="match status" value="1"/>
</dbReference>
<evidence type="ECO:0000313" key="10">
    <source>
        <dbReference type="Proteomes" id="UP000215335"/>
    </source>
</evidence>
<dbReference type="SUPFAM" id="SSF90229">
    <property type="entry name" value="CCCH zinc finger"/>
    <property type="match status" value="1"/>
</dbReference>
<evidence type="ECO:0000256" key="7">
    <source>
        <dbReference type="SAM" id="Phobius"/>
    </source>
</evidence>
<evidence type="ECO:0000256" key="5">
    <source>
        <dbReference type="PROSITE-ProRule" id="PRU00723"/>
    </source>
</evidence>
<dbReference type="Gene3D" id="4.10.1000.10">
    <property type="entry name" value="Zinc finger, CCCH-type"/>
    <property type="match status" value="1"/>
</dbReference>
<dbReference type="GO" id="GO:0008270">
    <property type="term" value="F:zinc ion binding"/>
    <property type="evidence" value="ECO:0007669"/>
    <property type="project" value="UniProtKB-KW"/>
</dbReference>
<feature type="domain" description="C3H1-type" evidence="8">
    <location>
        <begin position="356"/>
        <end position="393"/>
    </location>
</feature>
<keyword evidence="10" id="KW-1185">Reference proteome</keyword>
<dbReference type="InterPro" id="IPR000571">
    <property type="entry name" value="Znf_CCCH"/>
</dbReference>
<dbReference type="InterPro" id="IPR032378">
    <property type="entry name" value="ZC3H15/TMA46_C"/>
</dbReference>
<sequence length="592" mass="68038">MDKSVKKRQVPPLVEKLLSMDVYVTDQFVKAMERFLAFRQLRTHYKLLEYSCHGLLWIPCWIGFIWVLNSRSLYQMQVNLFIGLILDVTIIALIKAITRRRRPAKNESLEIGPDKFSFPSGHASRAFYIASFFIYNWPVHFIFVPPLMCWSICVCLSRIMMRRHHLLDVAVGAVLGIAEAYFIGLIYLEDETCRDLIWYITDEKLDGGEYHDKTFGIKNKKGAKQQKFIQQVEKQVKSGGLHPKKADDPKKLEKEKKLKEQQELALLFKPVQTQKIEKGTDPKSVVCAFFKQGQCTKGDKCKFSHDLTVERKAEKRSLYCDMEKDADKEADNMDDWDEEKLKQVVEKKHGSGGNRPTTDIICKHFLEAVEKSKYGWFWECPSGQKCIYRHALPPGFVLKKDLKKEEKKDEISLEDLIERERANLGPNQTKITLETFLAWKKRKLKEKQQKAIKDEEKKRNDLKAGRQVGISGREMFYFNPDLATGDGADDGDEAIANYDREEGEEEDAQYRELDLNELVLEASQVDTTGICTVAKDRSKDLAQPSQSNDASNSESPVSSADQATALTINENLFMEEDLEGIEEELGDLDLEE</sequence>
<reference evidence="9 10" key="1">
    <citation type="journal article" date="2017" name="Curr. Biol.">
        <title>The Evolution of Venom by Co-option of Single-Copy Genes.</title>
        <authorList>
            <person name="Martinson E.O."/>
            <person name="Mrinalini"/>
            <person name="Kelkar Y.D."/>
            <person name="Chang C.H."/>
            <person name="Werren J.H."/>
        </authorList>
    </citation>
    <scope>NUCLEOTIDE SEQUENCE [LARGE SCALE GENOMIC DNA]</scope>
    <source>
        <strain evidence="9 10">Alberta</strain>
        <tissue evidence="9">Whole body</tissue>
    </source>
</reference>
<feature type="transmembrane region" description="Helical" evidence="7">
    <location>
        <begin position="166"/>
        <end position="188"/>
    </location>
</feature>
<dbReference type="Proteomes" id="UP000215335">
    <property type="component" value="Unassembled WGS sequence"/>
</dbReference>
<feature type="transmembrane region" description="Helical" evidence="7">
    <location>
        <begin position="47"/>
        <end position="68"/>
    </location>
</feature>
<feature type="compositionally biased region" description="Acidic residues" evidence="6">
    <location>
        <begin position="573"/>
        <end position="592"/>
    </location>
</feature>
<feature type="region of interest" description="Disordered" evidence="6">
    <location>
        <begin position="536"/>
        <end position="592"/>
    </location>
</feature>
<keyword evidence="7" id="KW-0472">Membrane</keyword>
<dbReference type="AlphaFoldDB" id="A0A232FC98"/>
<dbReference type="Gene3D" id="6.20.400.10">
    <property type="match status" value="1"/>
</dbReference>
<dbReference type="GO" id="GO:0005829">
    <property type="term" value="C:cytosol"/>
    <property type="evidence" value="ECO:0007669"/>
    <property type="project" value="TreeGrafter"/>
</dbReference>
<dbReference type="OrthoDB" id="278280at2759"/>
<evidence type="ECO:0000313" key="9">
    <source>
        <dbReference type="EMBL" id="OXU28444.1"/>
    </source>
</evidence>
<evidence type="ECO:0000256" key="4">
    <source>
        <dbReference type="ARBA" id="ARBA00022833"/>
    </source>
</evidence>
<feature type="compositionally biased region" description="Polar residues" evidence="6">
    <location>
        <begin position="543"/>
        <end position="570"/>
    </location>
</feature>
<dbReference type="InterPro" id="IPR000326">
    <property type="entry name" value="PAP2/HPO"/>
</dbReference>
<dbReference type="CDD" id="cd03391">
    <property type="entry name" value="PAP2_containing_2_like"/>
    <property type="match status" value="1"/>
</dbReference>
<evidence type="ECO:0000256" key="2">
    <source>
        <dbReference type="ARBA" id="ARBA00022723"/>
    </source>
</evidence>
<gene>
    <name evidence="9" type="ORF">TSAR_008416</name>
</gene>
<dbReference type="EMBL" id="NNAY01000431">
    <property type="protein sequence ID" value="OXU28444.1"/>
    <property type="molecule type" value="Genomic_DNA"/>
</dbReference>
<dbReference type="Pfam" id="PF00642">
    <property type="entry name" value="zf-CCCH"/>
    <property type="match status" value="1"/>
</dbReference>
<keyword evidence="2 5" id="KW-0479">Metal-binding</keyword>
<name>A0A232FC98_9HYME</name>
<feature type="zinc finger region" description="C3H1-type" evidence="5">
    <location>
        <begin position="356"/>
        <end position="393"/>
    </location>
</feature>
<feature type="domain" description="C3H1-type" evidence="8">
    <location>
        <begin position="281"/>
        <end position="308"/>
    </location>
</feature>
<feature type="transmembrane region" description="Helical" evidence="7">
    <location>
        <begin position="74"/>
        <end position="95"/>
    </location>
</feature>
<dbReference type="PANTHER" id="PTHR12681">
    <property type="entry name" value="ZINC FINGER-CONTAINING PROTEIN P48ZNF"/>
    <property type="match status" value="1"/>
</dbReference>
<dbReference type="SUPFAM" id="SSF48317">
    <property type="entry name" value="Acid phosphatase/Vanadium-dependent haloperoxidase"/>
    <property type="match status" value="1"/>
</dbReference>
<comment type="caution">
    <text evidence="9">The sequence shown here is derived from an EMBL/GenBank/DDBJ whole genome shotgun (WGS) entry which is preliminary data.</text>
</comment>
<evidence type="ECO:0000259" key="8">
    <source>
        <dbReference type="PROSITE" id="PS50103"/>
    </source>
</evidence>
<proteinExistence type="inferred from homology"/>
<dbReference type="Pfam" id="PF01569">
    <property type="entry name" value="PAP2"/>
    <property type="match status" value="1"/>
</dbReference>
<organism evidence="9 10">
    <name type="scientific">Trichomalopsis sarcophagae</name>
    <dbReference type="NCBI Taxonomy" id="543379"/>
    <lineage>
        <taxon>Eukaryota</taxon>
        <taxon>Metazoa</taxon>
        <taxon>Ecdysozoa</taxon>
        <taxon>Arthropoda</taxon>
        <taxon>Hexapoda</taxon>
        <taxon>Insecta</taxon>
        <taxon>Pterygota</taxon>
        <taxon>Neoptera</taxon>
        <taxon>Endopterygota</taxon>
        <taxon>Hymenoptera</taxon>
        <taxon>Apocrita</taxon>
        <taxon>Proctotrupomorpha</taxon>
        <taxon>Chalcidoidea</taxon>
        <taxon>Pteromalidae</taxon>
        <taxon>Pteromalinae</taxon>
        <taxon>Trichomalopsis</taxon>
    </lineage>
</organism>
<protein>
    <recommendedName>
        <fullName evidence="8">C3H1-type domain-containing protein</fullName>
    </recommendedName>
</protein>
<dbReference type="GO" id="GO:0003729">
    <property type="term" value="F:mRNA binding"/>
    <property type="evidence" value="ECO:0007669"/>
    <property type="project" value="TreeGrafter"/>
</dbReference>
<accession>A0A232FC98</accession>
<dbReference type="PROSITE" id="PS50103">
    <property type="entry name" value="ZF_C3H1"/>
    <property type="match status" value="2"/>
</dbReference>
<evidence type="ECO:0000256" key="1">
    <source>
        <dbReference type="ARBA" id="ARBA00010043"/>
    </source>
</evidence>
<keyword evidence="7" id="KW-0812">Transmembrane</keyword>
<dbReference type="SMART" id="SM00356">
    <property type="entry name" value="ZnF_C3H1"/>
    <property type="match status" value="2"/>
</dbReference>
<dbReference type="PANTHER" id="PTHR12681:SF0">
    <property type="entry name" value="ZINC FINGER CCCH DOMAIN-CONTAINING PROTEIN 15"/>
    <property type="match status" value="1"/>
</dbReference>
<feature type="zinc finger region" description="C3H1-type" evidence="5">
    <location>
        <begin position="281"/>
        <end position="308"/>
    </location>
</feature>
<dbReference type="GO" id="GO:0002181">
    <property type="term" value="P:cytoplasmic translation"/>
    <property type="evidence" value="ECO:0007669"/>
    <property type="project" value="TreeGrafter"/>
</dbReference>
<evidence type="ECO:0000256" key="6">
    <source>
        <dbReference type="SAM" id="MobiDB-lite"/>
    </source>
</evidence>
<evidence type="ECO:0000256" key="3">
    <source>
        <dbReference type="ARBA" id="ARBA00022771"/>
    </source>
</evidence>
<dbReference type="InterPro" id="IPR036938">
    <property type="entry name" value="PAP2/HPO_sf"/>
</dbReference>
<dbReference type="STRING" id="543379.A0A232FC98"/>
<comment type="similarity">
    <text evidence="1">Belongs to the ZC3H15/TMA46 family.</text>
</comment>
<keyword evidence="3 5" id="KW-0863">Zinc-finger</keyword>
<dbReference type="Pfam" id="PF16543">
    <property type="entry name" value="DFRP_C"/>
    <property type="match status" value="1"/>
</dbReference>